<dbReference type="InterPro" id="IPR052176">
    <property type="entry name" value="Glycosyl_Hydrlase_43_Enz"/>
</dbReference>
<feature type="signal peptide" evidence="6">
    <location>
        <begin position="1"/>
        <end position="20"/>
    </location>
</feature>
<dbReference type="InterPro" id="IPR006710">
    <property type="entry name" value="Glyco_hydro_43"/>
</dbReference>
<dbReference type="SUPFAM" id="SSF75005">
    <property type="entry name" value="Arabinanase/levansucrase/invertase"/>
    <property type="match status" value="1"/>
</dbReference>
<organism evidence="7 8">
    <name type="scientific">Colletotrichum asianum</name>
    <dbReference type="NCBI Taxonomy" id="702518"/>
    <lineage>
        <taxon>Eukaryota</taxon>
        <taxon>Fungi</taxon>
        <taxon>Dikarya</taxon>
        <taxon>Ascomycota</taxon>
        <taxon>Pezizomycotina</taxon>
        <taxon>Sordariomycetes</taxon>
        <taxon>Hypocreomycetidae</taxon>
        <taxon>Glomerellales</taxon>
        <taxon>Glomerellaceae</taxon>
        <taxon>Colletotrichum</taxon>
        <taxon>Colletotrichum gloeosporioides species complex</taxon>
    </lineage>
</organism>
<evidence type="ECO:0000313" key="7">
    <source>
        <dbReference type="EMBL" id="KAF0325583.1"/>
    </source>
</evidence>
<keyword evidence="3" id="KW-0119">Carbohydrate metabolism</keyword>
<name>A0A8H3ZN87_9PEZI</name>
<comment type="caution">
    <text evidence="7">The sequence shown here is derived from an EMBL/GenBank/DDBJ whole genome shotgun (WGS) entry which is preliminary data.</text>
</comment>
<proteinExistence type="inferred from homology"/>
<evidence type="ECO:0000256" key="3">
    <source>
        <dbReference type="ARBA" id="ARBA00023277"/>
    </source>
</evidence>
<evidence type="ECO:0000256" key="6">
    <source>
        <dbReference type="SAM" id="SignalP"/>
    </source>
</evidence>
<keyword evidence="4" id="KW-0326">Glycosidase</keyword>
<dbReference type="AlphaFoldDB" id="A0A8H3ZN87"/>
<reference evidence="7 8" key="1">
    <citation type="submission" date="2019-12" db="EMBL/GenBank/DDBJ databases">
        <title>A genome sequence resource for the geographically widespread anthracnose pathogen Colletotrichum asianum.</title>
        <authorList>
            <person name="Meng Y."/>
        </authorList>
    </citation>
    <scope>NUCLEOTIDE SEQUENCE [LARGE SCALE GENOMIC DNA]</scope>
    <source>
        <strain evidence="7 8">ICMP 18580</strain>
    </source>
</reference>
<feature type="compositionally biased region" description="Low complexity" evidence="5">
    <location>
        <begin position="639"/>
        <end position="667"/>
    </location>
</feature>
<dbReference type="GO" id="GO:0005975">
    <property type="term" value="P:carbohydrate metabolic process"/>
    <property type="evidence" value="ECO:0007669"/>
    <property type="project" value="InterPro"/>
</dbReference>
<keyword evidence="8" id="KW-1185">Reference proteome</keyword>
<dbReference type="OrthoDB" id="5211809at2759"/>
<dbReference type="EMBL" id="WOWK01000035">
    <property type="protein sequence ID" value="KAF0325583.1"/>
    <property type="molecule type" value="Genomic_DNA"/>
</dbReference>
<evidence type="ECO:0000256" key="2">
    <source>
        <dbReference type="ARBA" id="ARBA00022801"/>
    </source>
</evidence>
<dbReference type="InterPro" id="IPR023296">
    <property type="entry name" value="Glyco_hydro_beta-prop_sf"/>
</dbReference>
<dbReference type="Gene3D" id="2.115.10.20">
    <property type="entry name" value="Glycosyl hydrolase domain, family 43"/>
    <property type="match status" value="2"/>
</dbReference>
<keyword evidence="6" id="KW-0732">Signal</keyword>
<gene>
    <name evidence="7" type="ORF">GQ607_007025</name>
</gene>
<evidence type="ECO:0000256" key="4">
    <source>
        <dbReference type="ARBA" id="ARBA00023295"/>
    </source>
</evidence>
<evidence type="ECO:0000256" key="5">
    <source>
        <dbReference type="SAM" id="MobiDB-lite"/>
    </source>
</evidence>
<evidence type="ECO:0000256" key="1">
    <source>
        <dbReference type="ARBA" id="ARBA00009865"/>
    </source>
</evidence>
<accession>A0A8H3ZN87</accession>
<keyword evidence="2 7" id="KW-0378">Hydrolase</keyword>
<evidence type="ECO:0000313" key="8">
    <source>
        <dbReference type="Proteomes" id="UP000434172"/>
    </source>
</evidence>
<dbReference type="Proteomes" id="UP000434172">
    <property type="component" value="Unassembled WGS sequence"/>
</dbReference>
<dbReference type="PANTHER" id="PTHR43772">
    <property type="entry name" value="ENDO-1,4-BETA-XYLANASE"/>
    <property type="match status" value="1"/>
</dbReference>
<dbReference type="PANTHER" id="PTHR43772:SF2">
    <property type="entry name" value="PUTATIVE (AFU_ORTHOLOGUE AFUA_2G04480)-RELATED"/>
    <property type="match status" value="1"/>
</dbReference>
<sequence>MMWLFSALSWALFLGLSVWADSDSNNGKGQNPEFYNSARHAAADPYVLYDWESGQYYAYSTEGADDGYHFAIYVSPDLSTWRKHPGGVLKACYDDQMKQIDGGQACWARDWQWAPETYYNAKTGWYFFFFAGRLREDMAKDHFRYSKFEEPSKLGVAVSRSPTGPFKEIQSEPIGYYPFDPDYHDVNLIMDDKQMLPPKTQEEGKQAPKGTYIPTIDPNIFFDKDGRIYLYTSRNAYRNWNWDEKLGKYIEESNIIVVKMDRAWWDDPFARTMPDISSSEVDVHARDAPDLPSNITSYNGTGEIGNPPRKDGWKTVISYGADPQQWENFHVDDYEKNNGTKKDRRWSEGSTVIRRTGKDGKATYLLTYSANNYEASNYGVGFATAESPLGPFRKSAKNPVLSQAPDAEIPIYSTGHGSIVASPPKNTRSRVGAQEVTQSTPEGAELFYVHHARNDTTRDRSIYTTRMSLDDSSIYFGSDNAITMNLTSLDQPLPLNTYPIQLEIGCPRGRNFDSQFEVRVVSKTGASFDLTEDSNRVVAQPETIEASSIEPVRGRDGTFVLKFDKSSVQELAYQRSSVKGNWTLVNSQKVAAGLAPASTVCNMRKDILVPAMDIRNYLKRSHSDSSSDESQIPPRKVAKSASTKPKTTAKASAAKKPAAQKAKATSPNKTYDEAIKSIDKTYAQFLKKYKPNGSWTADEFSAGFARLLPMAQAIKDESLPLAFNLILDIGEHSYGDVDYGAKTCGYGDTDEPFQAMDNALLEIIESRLEDCTDHECNDVAFILSPTTDDMGTSQDELREALKPKGIRNKSQFLMNDRARRGDQQLLMTRRRTRRMDTVDWAGNALNDLSETRRRIDSWGLGKHYFAKSIAKLSAIKGIDVPRYNDYHQSFGM</sequence>
<dbReference type="GO" id="GO:0004553">
    <property type="term" value="F:hydrolase activity, hydrolyzing O-glycosyl compounds"/>
    <property type="evidence" value="ECO:0007669"/>
    <property type="project" value="InterPro"/>
</dbReference>
<feature type="region of interest" description="Disordered" evidence="5">
    <location>
        <begin position="620"/>
        <end position="669"/>
    </location>
</feature>
<dbReference type="Pfam" id="PF04616">
    <property type="entry name" value="Glyco_hydro_43"/>
    <property type="match status" value="1"/>
</dbReference>
<comment type="similarity">
    <text evidence="1">Belongs to the glycosyl hydrolase 43 family.</text>
</comment>
<protein>
    <submittedName>
        <fullName evidence="7">Glycoside hydrolase family 43</fullName>
    </submittedName>
</protein>
<feature type="chain" id="PRO_5034703504" evidence="6">
    <location>
        <begin position="21"/>
        <end position="892"/>
    </location>
</feature>